<sequence>MSDNSNRFGNWQDEIGNAVQDLTILTQAARPDARLPRQAALTDVRNIARPRSSSSSSSQLQRINGPSGSFLPSADHEQYVLLRMLHIQMKDARGIGAALQLLKLKPEIVAEPPLRPLESNTTPNGADTLTMEVHFSGWHTLTVGGDGSMFPANDDRARVPTEHENLRDRLQEVREVVPDVVAPFRQMHIAAEEPRVDLDESDGFIFVERTVNEDDEIN</sequence>
<accession>A0AA36CU10</accession>
<dbReference type="AlphaFoldDB" id="A0AA36CU10"/>
<dbReference type="EMBL" id="CATQJA010002628">
    <property type="protein sequence ID" value="CAJ0574205.1"/>
    <property type="molecule type" value="Genomic_DNA"/>
</dbReference>
<name>A0AA36CU10_9BILA</name>
<organism evidence="2 3">
    <name type="scientific">Mesorhabditis spiculigera</name>
    <dbReference type="NCBI Taxonomy" id="96644"/>
    <lineage>
        <taxon>Eukaryota</taxon>
        <taxon>Metazoa</taxon>
        <taxon>Ecdysozoa</taxon>
        <taxon>Nematoda</taxon>
        <taxon>Chromadorea</taxon>
        <taxon>Rhabditida</taxon>
        <taxon>Rhabditina</taxon>
        <taxon>Rhabditomorpha</taxon>
        <taxon>Rhabditoidea</taxon>
        <taxon>Rhabditidae</taxon>
        <taxon>Mesorhabditinae</taxon>
        <taxon>Mesorhabditis</taxon>
    </lineage>
</organism>
<evidence type="ECO:0000256" key="1">
    <source>
        <dbReference type="SAM" id="MobiDB-lite"/>
    </source>
</evidence>
<comment type="caution">
    <text evidence="2">The sequence shown here is derived from an EMBL/GenBank/DDBJ whole genome shotgun (WGS) entry which is preliminary data.</text>
</comment>
<feature type="non-terminal residue" evidence="2">
    <location>
        <position position="218"/>
    </location>
</feature>
<proteinExistence type="predicted"/>
<keyword evidence="3" id="KW-1185">Reference proteome</keyword>
<evidence type="ECO:0000313" key="2">
    <source>
        <dbReference type="EMBL" id="CAJ0574205.1"/>
    </source>
</evidence>
<dbReference type="Proteomes" id="UP001177023">
    <property type="component" value="Unassembled WGS sequence"/>
</dbReference>
<feature type="region of interest" description="Disordered" evidence="1">
    <location>
        <begin position="45"/>
        <end position="69"/>
    </location>
</feature>
<evidence type="ECO:0000313" key="3">
    <source>
        <dbReference type="Proteomes" id="UP001177023"/>
    </source>
</evidence>
<protein>
    <submittedName>
        <fullName evidence="2">Uncharacterized protein</fullName>
    </submittedName>
</protein>
<gene>
    <name evidence="2" type="ORF">MSPICULIGERA_LOCUS12545</name>
</gene>
<reference evidence="2" key="1">
    <citation type="submission" date="2023-06" db="EMBL/GenBank/DDBJ databases">
        <authorList>
            <person name="Delattre M."/>
        </authorList>
    </citation>
    <scope>NUCLEOTIDE SEQUENCE</scope>
    <source>
        <strain evidence="2">AF72</strain>
    </source>
</reference>